<protein>
    <recommendedName>
        <fullName evidence="1">HTH arsR-type domain-containing protein</fullName>
    </recommendedName>
</protein>
<evidence type="ECO:0000313" key="2">
    <source>
        <dbReference type="EMBL" id="SVB13966.1"/>
    </source>
</evidence>
<name>A0A382BJE1_9ZZZZ</name>
<feature type="domain" description="HTH arsR-type" evidence="1">
    <location>
        <begin position="11"/>
        <end position="93"/>
    </location>
</feature>
<dbReference type="AlphaFoldDB" id="A0A382BJE1"/>
<sequence>MDASHSLENTNQIKALAHPLRQQILELMIEAPITTKQVADRLGEKPTKLYHHVDKLEVAGLIKLVKTRRKRGTIEKYYEAVAERFVIDRQAVEVRLATDDEPGNFENIIASSLDETLHEIRESMDIGLIRDDDESVFIRSHLQVTPQQVSTLVERLQEWIRDCQASQNSETETQYGLTVAFYPTKISI</sequence>
<proteinExistence type="predicted"/>
<dbReference type="CDD" id="cd00090">
    <property type="entry name" value="HTH_ARSR"/>
    <property type="match status" value="1"/>
</dbReference>
<dbReference type="EMBL" id="UINC01030112">
    <property type="protein sequence ID" value="SVB13966.1"/>
    <property type="molecule type" value="Genomic_DNA"/>
</dbReference>
<organism evidence="2">
    <name type="scientific">marine metagenome</name>
    <dbReference type="NCBI Taxonomy" id="408172"/>
    <lineage>
        <taxon>unclassified sequences</taxon>
        <taxon>metagenomes</taxon>
        <taxon>ecological metagenomes</taxon>
    </lineage>
</organism>
<accession>A0A382BJE1</accession>
<dbReference type="InterPro" id="IPR001845">
    <property type="entry name" value="HTH_ArsR_DNA-bd_dom"/>
</dbReference>
<reference evidence="2" key="1">
    <citation type="submission" date="2018-05" db="EMBL/GenBank/DDBJ databases">
        <authorList>
            <person name="Lanie J.A."/>
            <person name="Ng W.-L."/>
            <person name="Kazmierczak K.M."/>
            <person name="Andrzejewski T.M."/>
            <person name="Davidsen T.M."/>
            <person name="Wayne K.J."/>
            <person name="Tettelin H."/>
            <person name="Glass J.I."/>
            <person name="Rusch D."/>
            <person name="Podicherti R."/>
            <person name="Tsui H.-C.T."/>
            <person name="Winkler M.E."/>
        </authorList>
    </citation>
    <scope>NUCLEOTIDE SEQUENCE</scope>
</reference>
<dbReference type="SUPFAM" id="SSF46785">
    <property type="entry name" value="Winged helix' DNA-binding domain"/>
    <property type="match status" value="1"/>
</dbReference>
<evidence type="ECO:0000259" key="1">
    <source>
        <dbReference type="SMART" id="SM00418"/>
    </source>
</evidence>
<dbReference type="SMART" id="SM00418">
    <property type="entry name" value="HTH_ARSR"/>
    <property type="match status" value="1"/>
</dbReference>
<gene>
    <name evidence="2" type="ORF">METZ01_LOCUS166820</name>
</gene>
<dbReference type="Pfam" id="PF12840">
    <property type="entry name" value="HTH_20"/>
    <property type="match status" value="1"/>
</dbReference>
<dbReference type="InterPro" id="IPR036388">
    <property type="entry name" value="WH-like_DNA-bd_sf"/>
</dbReference>
<dbReference type="InterPro" id="IPR011991">
    <property type="entry name" value="ArsR-like_HTH"/>
</dbReference>
<dbReference type="Gene3D" id="1.10.10.10">
    <property type="entry name" value="Winged helix-like DNA-binding domain superfamily/Winged helix DNA-binding domain"/>
    <property type="match status" value="1"/>
</dbReference>
<dbReference type="InterPro" id="IPR036390">
    <property type="entry name" value="WH_DNA-bd_sf"/>
</dbReference>
<dbReference type="GO" id="GO:0003700">
    <property type="term" value="F:DNA-binding transcription factor activity"/>
    <property type="evidence" value="ECO:0007669"/>
    <property type="project" value="InterPro"/>
</dbReference>